<dbReference type="Pfam" id="PF00071">
    <property type="entry name" value="Ras"/>
    <property type="match status" value="1"/>
</dbReference>
<comment type="caution">
    <text evidence="2">The sequence shown here is derived from an EMBL/GenBank/DDBJ whole genome shotgun (WGS) entry which is preliminary data.</text>
</comment>
<dbReference type="GO" id="GO:0005525">
    <property type="term" value="F:GTP binding"/>
    <property type="evidence" value="ECO:0007669"/>
    <property type="project" value="InterPro"/>
</dbReference>
<evidence type="ECO:0000313" key="2">
    <source>
        <dbReference type="EMBL" id="KAK9123741.1"/>
    </source>
</evidence>
<dbReference type="GO" id="GO:0003924">
    <property type="term" value="F:GTPase activity"/>
    <property type="evidence" value="ECO:0007669"/>
    <property type="project" value="InterPro"/>
</dbReference>
<dbReference type="AlphaFoldDB" id="A0AAP0IXR2"/>
<keyword evidence="3" id="KW-1185">Reference proteome</keyword>
<proteinExistence type="predicted"/>
<dbReference type="InterPro" id="IPR001806">
    <property type="entry name" value="Small_GTPase"/>
</dbReference>
<dbReference type="Proteomes" id="UP001417504">
    <property type="component" value="Unassembled WGS sequence"/>
</dbReference>
<dbReference type="InterPro" id="IPR027417">
    <property type="entry name" value="P-loop_NTPase"/>
</dbReference>
<dbReference type="SUPFAM" id="SSF52540">
    <property type="entry name" value="P-loop containing nucleoside triphosphate hydrolases"/>
    <property type="match status" value="1"/>
</dbReference>
<name>A0AAP0IXR2_9MAGN</name>
<evidence type="ECO:0000313" key="3">
    <source>
        <dbReference type="Proteomes" id="UP001417504"/>
    </source>
</evidence>
<feature type="region of interest" description="Disordered" evidence="1">
    <location>
        <begin position="537"/>
        <end position="556"/>
    </location>
</feature>
<dbReference type="EMBL" id="JBBNAE010000005">
    <property type="protein sequence ID" value="KAK9123741.1"/>
    <property type="molecule type" value="Genomic_DNA"/>
</dbReference>
<dbReference type="Gene3D" id="3.40.50.300">
    <property type="entry name" value="P-loop containing nucleotide triphosphate hydrolases"/>
    <property type="match status" value="1"/>
</dbReference>
<evidence type="ECO:0000256" key="1">
    <source>
        <dbReference type="SAM" id="MobiDB-lite"/>
    </source>
</evidence>
<organism evidence="2 3">
    <name type="scientific">Stephania japonica</name>
    <dbReference type="NCBI Taxonomy" id="461633"/>
    <lineage>
        <taxon>Eukaryota</taxon>
        <taxon>Viridiplantae</taxon>
        <taxon>Streptophyta</taxon>
        <taxon>Embryophyta</taxon>
        <taxon>Tracheophyta</taxon>
        <taxon>Spermatophyta</taxon>
        <taxon>Magnoliopsida</taxon>
        <taxon>Ranunculales</taxon>
        <taxon>Menispermaceae</taxon>
        <taxon>Menispermoideae</taxon>
        <taxon>Cissampelideae</taxon>
        <taxon>Stephania</taxon>
    </lineage>
</organism>
<accession>A0AAP0IXR2</accession>
<gene>
    <name evidence="2" type="ORF">Sjap_013343</name>
</gene>
<protein>
    <submittedName>
        <fullName evidence="2">Uncharacterized protein</fullName>
    </submittedName>
</protein>
<reference evidence="2 3" key="1">
    <citation type="submission" date="2024-01" db="EMBL/GenBank/DDBJ databases">
        <title>Genome assemblies of Stephania.</title>
        <authorList>
            <person name="Yang L."/>
        </authorList>
    </citation>
    <scope>NUCLEOTIDE SEQUENCE [LARGE SCALE GENOMIC DNA]</scope>
    <source>
        <strain evidence="2">QJT</strain>
        <tissue evidence="2">Leaf</tissue>
    </source>
</reference>
<feature type="region of interest" description="Disordered" evidence="1">
    <location>
        <begin position="468"/>
        <end position="489"/>
    </location>
</feature>
<sequence>MEDVIAISEESREVQAQSSNSELAQSSLASYFDVEVDDSNLGLCFHWGFREPVESIECDNVFNRSSEGDEPRRRVFSFLLWVALLQATEQFRTITSSYYSETSSNYKGAHGITIVHDVLEMESFNNVKQWLSDVMEMESFNVSTMNLTTGHTRANVGQEVQTDFRLLGIEEARNTDLVEASMVDSSTTTIALPMSSEQLALATTRTWICTQSITKIDDKSKVNIPKEIKWAILKSGYSQVALSAKHTIVVEDPEVAGAVTLAVAIPSILCRGSGGDLRAYCVDFKLWWSHDPQFKRDYFFTYQIISLSLDYRYFEPHSHAVETPPKPMNAMASRRHDTVHKGKYTRIEDLRIIDVRYRTIVSHIGNRDRGETSKGKELMLGDLLGGLSELSFLLLSVHEMYLMMLLVIYGVAHGPICRDTVVQFSVVDTECHKSMPLIVASDDVSIPTHGTSHDVLGRSLRTHTASDAAKTKKGHGITHGVLGSEPHSHAVEMPPKLMNAMASRRRTGPRYSRGGRPCRGSAPVPRTQEVVDFAEAHATTPPLSTRPHQTGPHRSC</sequence>
<feature type="region of interest" description="Disordered" evidence="1">
    <location>
        <begin position="503"/>
        <end position="526"/>
    </location>
</feature>